<dbReference type="EMBL" id="BSPP01000001">
    <property type="protein sequence ID" value="GLS85154.1"/>
    <property type="molecule type" value="Genomic_DNA"/>
</dbReference>
<comment type="caution">
    <text evidence="2">The sequence shown here is derived from an EMBL/GenBank/DDBJ whole genome shotgun (WGS) entry which is preliminary data.</text>
</comment>
<sequence length="74" mass="8465">MVDHQDPAPPPPSLDRGKHPRRARAQNNDIHLFHSPSYAAKHAPDNHTKIFAKCPLHPPEPFAKYRRSWGVAKR</sequence>
<protein>
    <submittedName>
        <fullName evidence="2">Uncharacterized protein</fullName>
    </submittedName>
</protein>
<evidence type="ECO:0000313" key="2">
    <source>
        <dbReference type="EMBL" id="GLS85154.1"/>
    </source>
</evidence>
<accession>A0AA37TNQ4</accession>
<keyword evidence="3" id="KW-1185">Reference proteome</keyword>
<evidence type="ECO:0000313" key="3">
    <source>
        <dbReference type="Proteomes" id="UP001157355"/>
    </source>
</evidence>
<evidence type="ECO:0000256" key="1">
    <source>
        <dbReference type="SAM" id="MobiDB-lite"/>
    </source>
</evidence>
<dbReference type="Proteomes" id="UP001157355">
    <property type="component" value="Unassembled WGS sequence"/>
</dbReference>
<reference evidence="2 3" key="1">
    <citation type="journal article" date="2014" name="Int. J. Syst. Evol. Microbiol.">
        <title>Complete genome sequence of Corynebacterium casei LMG S-19264T (=DSM 44701T), isolated from a smear-ripened cheese.</title>
        <authorList>
            <consortium name="US DOE Joint Genome Institute (JGI-PGF)"/>
            <person name="Walter F."/>
            <person name="Albersmeier A."/>
            <person name="Kalinowski J."/>
            <person name="Ruckert C."/>
        </authorList>
    </citation>
    <scope>NUCLEOTIDE SEQUENCE [LARGE SCALE GENOMIC DNA]</scope>
    <source>
        <strain evidence="2 3">NBRC 111766</strain>
    </source>
</reference>
<name>A0AA37TNQ4_9RHOB</name>
<feature type="region of interest" description="Disordered" evidence="1">
    <location>
        <begin position="1"/>
        <end position="28"/>
    </location>
</feature>
<dbReference type="AlphaFoldDB" id="A0AA37TNQ4"/>
<organism evidence="2 3">
    <name type="scientific">Cypionkella aquatica</name>
    <dbReference type="NCBI Taxonomy" id="1756042"/>
    <lineage>
        <taxon>Bacteria</taxon>
        <taxon>Pseudomonadati</taxon>
        <taxon>Pseudomonadota</taxon>
        <taxon>Alphaproteobacteria</taxon>
        <taxon>Rhodobacterales</taxon>
        <taxon>Paracoccaceae</taxon>
        <taxon>Cypionkella</taxon>
    </lineage>
</organism>
<gene>
    <name evidence="2" type="ORF">GCM10010873_01270</name>
</gene>
<proteinExistence type="predicted"/>